<protein>
    <submittedName>
        <fullName evidence="1">PTS cellobiose transporter subunit IIA</fullName>
    </submittedName>
</protein>
<dbReference type="Proteomes" id="UP000467349">
    <property type="component" value="Unassembled WGS sequence"/>
</dbReference>
<name>A0A7X2XLQ3_STREE</name>
<dbReference type="EMBL" id="WNHU01000253">
    <property type="protein sequence ID" value="MTV44350.1"/>
    <property type="molecule type" value="Genomic_DNA"/>
</dbReference>
<comment type="caution">
    <text evidence="1">The sequence shown here is derived from an EMBL/GenBank/DDBJ whole genome shotgun (WGS) entry which is preliminary data.</text>
</comment>
<accession>A0A7X2XLQ3</accession>
<evidence type="ECO:0000313" key="2">
    <source>
        <dbReference type="Proteomes" id="UP000467349"/>
    </source>
</evidence>
<proteinExistence type="predicted"/>
<organism evidence="1 2">
    <name type="scientific">Streptococcus pneumoniae</name>
    <dbReference type="NCBI Taxonomy" id="1313"/>
    <lineage>
        <taxon>Bacteria</taxon>
        <taxon>Bacillati</taxon>
        <taxon>Bacillota</taxon>
        <taxon>Bacilli</taxon>
        <taxon>Lactobacillales</taxon>
        <taxon>Streptococcaceae</taxon>
        <taxon>Streptococcus</taxon>
    </lineage>
</organism>
<feature type="non-terminal residue" evidence="1">
    <location>
        <position position="20"/>
    </location>
</feature>
<reference evidence="1 2" key="1">
    <citation type="submission" date="2019-11" db="EMBL/GenBank/DDBJ databases">
        <title>Growth characteristics of pneumococcus vary with the chemical composition of the capsule and with environmental conditions.</title>
        <authorList>
            <person name="Tothpal A."/>
            <person name="Desobry K."/>
            <person name="Joshi S."/>
            <person name="Wyllie A.L."/>
            <person name="Weinberger D.M."/>
        </authorList>
    </citation>
    <scope>NUCLEOTIDE SEQUENCE [LARGE SCALE GENOMIC DNA]</scope>
    <source>
        <strain evidence="2">pnumococcus09N</strain>
    </source>
</reference>
<evidence type="ECO:0000313" key="1">
    <source>
        <dbReference type="EMBL" id="MTV44350.1"/>
    </source>
</evidence>
<gene>
    <name evidence="1" type="primary">celC</name>
    <name evidence="1" type="ORF">GM545_12395</name>
</gene>
<dbReference type="AlphaFoldDB" id="A0A7X2XLQ3"/>
<sequence>MNQEELQVAAFEIILHSGNA</sequence>